<dbReference type="AlphaFoldDB" id="A0A5J6V6U3"/>
<dbReference type="OrthoDB" id="9778153at2"/>
<organism evidence="1 2">
    <name type="scientific">Ornithinimicrobium pratense</name>
    <dbReference type="NCBI Taxonomy" id="2593973"/>
    <lineage>
        <taxon>Bacteria</taxon>
        <taxon>Bacillati</taxon>
        <taxon>Actinomycetota</taxon>
        <taxon>Actinomycetes</taxon>
        <taxon>Micrococcales</taxon>
        <taxon>Ornithinimicrobiaceae</taxon>
        <taxon>Ornithinimicrobium</taxon>
    </lineage>
</organism>
<dbReference type="EMBL" id="CP044427">
    <property type="protein sequence ID" value="QFG69014.1"/>
    <property type="molecule type" value="Genomic_DNA"/>
</dbReference>
<evidence type="ECO:0000313" key="1">
    <source>
        <dbReference type="EMBL" id="QFG69014.1"/>
    </source>
</evidence>
<dbReference type="RefSeq" id="WP_158061399.1">
    <property type="nucleotide sequence ID" value="NZ_CP044427.1"/>
</dbReference>
<reference evidence="1 2" key="1">
    <citation type="submission" date="2019-09" db="EMBL/GenBank/DDBJ databases">
        <title>Serinicoccus pratensis sp. nov., isolated from meadow soil.</title>
        <authorList>
            <person name="Zhang W."/>
        </authorList>
    </citation>
    <scope>NUCLEOTIDE SEQUENCE [LARGE SCALE GENOMIC DNA]</scope>
    <source>
        <strain evidence="1 2">W204</strain>
    </source>
</reference>
<keyword evidence="2" id="KW-1185">Reference proteome</keyword>
<dbReference type="Proteomes" id="UP000326546">
    <property type="component" value="Chromosome"/>
</dbReference>
<accession>A0A5J6V6U3</accession>
<proteinExistence type="predicted"/>
<gene>
    <name evidence="1" type="ORF">FY030_10120</name>
</gene>
<protein>
    <submittedName>
        <fullName evidence="1">Uncharacterized protein</fullName>
    </submittedName>
</protein>
<sequence>MSTTPAPRTLFQEWIDDAAVFPPGNAPAPRAWAEHVEMLSGSEGDLLGPLLIGATAAEDLARAVLVHGAPDHVSPVEVAVVGRAGTSVEDVAGAVRSLQDQVHLRVTGAEVTHGEGDWRRLVDLGLRTAVEVPRQGRNLSRALDDLGTGVAEEVGGSDTPTALVKWRTQATPAAAAPDARQLAEFLLATHERALAFKLTGGLHRAVAPGPSGDEPHGALNILVATHHLIRGSTLSELVATLELQDGEALAALLAGLTAAEVEALRARFVSFGCCGVLDPINDLARLGLITTPHTPIEES</sequence>
<evidence type="ECO:0000313" key="2">
    <source>
        <dbReference type="Proteomes" id="UP000326546"/>
    </source>
</evidence>
<name>A0A5J6V6U3_9MICO</name>
<dbReference type="KEGG" id="serw:FY030_10120"/>